<reference evidence="2 3" key="1">
    <citation type="submission" date="2016-05" db="EMBL/GenBank/DDBJ databases">
        <title>Single-cell genome of chain-forming Candidatus Thiomargarita nelsonii and comparison to other large sulfur-oxidizing bacteria.</title>
        <authorList>
            <person name="Winkel M."/>
            <person name="Salman V."/>
            <person name="Woyke T."/>
            <person name="Schulz-Vogt H."/>
            <person name="Richter M."/>
            <person name="Flood B."/>
            <person name="Bailey J."/>
            <person name="Amann R."/>
            <person name="Mussmann M."/>
        </authorList>
    </citation>
    <scope>NUCLEOTIDE SEQUENCE [LARGE SCALE GENOMIC DNA]</scope>
    <source>
        <strain evidence="2 3">THI036</strain>
    </source>
</reference>
<gene>
    <name evidence="2" type="ORF">THIOM_000901</name>
</gene>
<evidence type="ECO:0000313" key="3">
    <source>
        <dbReference type="Proteomes" id="UP000076962"/>
    </source>
</evidence>
<keyword evidence="1" id="KW-0732">Signal</keyword>
<accession>A0A176S5A0</accession>
<feature type="non-terminal residue" evidence="2">
    <location>
        <position position="361"/>
    </location>
</feature>
<dbReference type="EMBL" id="LUTY01000456">
    <property type="protein sequence ID" value="OAD23271.1"/>
    <property type="molecule type" value="Genomic_DNA"/>
</dbReference>
<name>A0A176S5A0_9GAMM</name>
<evidence type="ECO:0000313" key="2">
    <source>
        <dbReference type="EMBL" id="OAD23271.1"/>
    </source>
</evidence>
<organism evidence="2 3">
    <name type="scientific">Candidatus Thiomargarita nelsonii</name>
    <dbReference type="NCBI Taxonomy" id="1003181"/>
    <lineage>
        <taxon>Bacteria</taxon>
        <taxon>Pseudomonadati</taxon>
        <taxon>Pseudomonadota</taxon>
        <taxon>Gammaproteobacteria</taxon>
        <taxon>Thiotrichales</taxon>
        <taxon>Thiotrichaceae</taxon>
        <taxon>Thiomargarita</taxon>
    </lineage>
</organism>
<protein>
    <submittedName>
        <fullName evidence="2">Uncharacterized protein</fullName>
    </submittedName>
</protein>
<dbReference type="Gene3D" id="2.40.160.10">
    <property type="entry name" value="Porin"/>
    <property type="match status" value="1"/>
</dbReference>
<comment type="caution">
    <text evidence="2">The sequence shown here is derived from an EMBL/GenBank/DDBJ whole genome shotgun (WGS) entry which is preliminary data.</text>
</comment>
<keyword evidence="3" id="KW-1185">Reference proteome</keyword>
<feature type="signal peptide" evidence="1">
    <location>
        <begin position="1"/>
        <end position="25"/>
    </location>
</feature>
<sequence length="361" mass="39888">MDFMNNKLAVAISLAILSNPVVSLAEDDDLTSLRQQIDDVKEEYEQRLFELEKRIETARAPQTSTSANAFNPAISVILDGKYAHFSNDPENSELPGFQLGGEADLGESGFSLGHSELALSANIDDKFYGSLTAAIHDHDGETEIELEEAYLETLGLGGGFTIKAGRFFSGVGYLNEQHEHAWDFADAPLIYRGLFGNHLRDDGVQVSWIAPTDLYVKVGAELLRGDAFPAGGAAHDGVGAYSLFAKMGDDIGVSHSWQLGFSHWSADVEGRIGEHHHHDEELDIAHNPSFTGDSYINAIDFVYKWAPNGNPKNRNFKFQLEYFDRKEDGTITMLGSDPLETSNYDGHQKGWYAQAVYQFMP</sequence>
<feature type="chain" id="PRO_5008049010" evidence="1">
    <location>
        <begin position="26"/>
        <end position="361"/>
    </location>
</feature>
<evidence type="ECO:0000256" key="1">
    <source>
        <dbReference type="SAM" id="SignalP"/>
    </source>
</evidence>
<dbReference type="AlphaFoldDB" id="A0A176S5A0"/>
<dbReference type="Proteomes" id="UP000076962">
    <property type="component" value="Unassembled WGS sequence"/>
</dbReference>
<dbReference type="InterPro" id="IPR023614">
    <property type="entry name" value="Porin_dom_sf"/>
</dbReference>
<proteinExistence type="predicted"/>
<dbReference type="SUPFAM" id="SSF56935">
    <property type="entry name" value="Porins"/>
    <property type="match status" value="1"/>
</dbReference>